<dbReference type="Proteomes" id="UP001223520">
    <property type="component" value="Chromosome"/>
</dbReference>
<evidence type="ECO:0000313" key="2">
    <source>
        <dbReference type="EMBL" id="WGV24458.1"/>
    </source>
</evidence>
<dbReference type="RefSeq" id="WP_281481780.1">
    <property type="nucleotide sequence ID" value="NZ_CP124543.1"/>
</dbReference>
<accession>A0AAJ6NQ14</accession>
<dbReference type="AlphaFoldDB" id="A0AAJ6NQ14"/>
<feature type="region of interest" description="Disordered" evidence="1">
    <location>
        <begin position="1"/>
        <end position="27"/>
    </location>
</feature>
<reference evidence="2 3" key="1">
    <citation type="journal article" date="2023" name="Limnol Oceanogr Lett">
        <title>Environmental adaptations by the intertidal Antarctic cyanobacterium Halotia branconii CENA392 as revealed using long-read genome sequencing.</title>
        <authorList>
            <person name="Dextro R.B."/>
            <person name="Delbaje E."/>
            <person name="Freitas P.N.N."/>
            <person name="Geraldes V."/>
            <person name="Pinto E."/>
            <person name="Long P.F."/>
            <person name="Fiore M.F."/>
        </authorList>
    </citation>
    <scope>NUCLEOTIDE SEQUENCE [LARGE SCALE GENOMIC DNA]</scope>
    <source>
        <strain evidence="2 3">CENA392</strain>
    </source>
</reference>
<name>A0AAJ6NQ14_9CYAN</name>
<sequence length="53" mass="5545">MTRRGREQVSQRGKAARSWGFPPKATAAPLVGHGEAVRPCGSQGTPLGGFPDL</sequence>
<proteinExistence type="predicted"/>
<evidence type="ECO:0000313" key="3">
    <source>
        <dbReference type="Proteomes" id="UP001223520"/>
    </source>
</evidence>
<keyword evidence="3" id="KW-1185">Reference proteome</keyword>
<dbReference type="KEGG" id="hbq:QI031_22155"/>
<gene>
    <name evidence="2" type="ORF">QI031_22155</name>
</gene>
<evidence type="ECO:0000256" key="1">
    <source>
        <dbReference type="SAM" id="MobiDB-lite"/>
    </source>
</evidence>
<protein>
    <submittedName>
        <fullName evidence="2">Uncharacterized protein</fullName>
    </submittedName>
</protein>
<organism evidence="2 3">
    <name type="scientific">Halotia branconii CENA392</name>
    <dbReference type="NCBI Taxonomy" id="1539056"/>
    <lineage>
        <taxon>Bacteria</taxon>
        <taxon>Bacillati</taxon>
        <taxon>Cyanobacteriota</taxon>
        <taxon>Cyanophyceae</taxon>
        <taxon>Nostocales</taxon>
        <taxon>Nodulariaceae</taxon>
        <taxon>Halotia</taxon>
    </lineage>
</organism>
<dbReference type="EMBL" id="CP124543">
    <property type="protein sequence ID" value="WGV24458.1"/>
    <property type="molecule type" value="Genomic_DNA"/>
</dbReference>
<feature type="region of interest" description="Disordered" evidence="1">
    <location>
        <begin position="34"/>
        <end position="53"/>
    </location>
</feature>